<evidence type="ECO:0000256" key="6">
    <source>
        <dbReference type="ARBA" id="ARBA00022737"/>
    </source>
</evidence>
<comment type="subcellular location">
    <subcellularLocation>
        <location evidence="1">Cell membrane</location>
        <topology evidence="1">Peripheral membrane protein</topology>
    </subcellularLocation>
</comment>
<dbReference type="InterPro" id="IPR017871">
    <property type="entry name" value="ABC_transporter-like_CS"/>
</dbReference>
<dbReference type="PROSITE" id="PS50893">
    <property type="entry name" value="ABC_TRANSPORTER_2"/>
    <property type="match status" value="2"/>
</dbReference>
<dbReference type="InterPro" id="IPR050107">
    <property type="entry name" value="ABC_carbohydrate_import_ATPase"/>
</dbReference>
<dbReference type="CDD" id="cd03215">
    <property type="entry name" value="ABC_Carb_Monos_II"/>
    <property type="match status" value="1"/>
</dbReference>
<keyword evidence="2" id="KW-0813">Transport</keyword>
<dbReference type="CDD" id="cd03216">
    <property type="entry name" value="ABC_Carb_Monos_I"/>
    <property type="match status" value="1"/>
</dbReference>
<keyword evidence="7" id="KW-0547">Nucleotide-binding</keyword>
<keyword evidence="14" id="KW-1185">Reference proteome</keyword>
<dbReference type="FunFam" id="3.40.50.300:FF:000127">
    <property type="entry name" value="Ribose import ATP-binding protein RbsA"/>
    <property type="match status" value="1"/>
</dbReference>
<evidence type="ECO:0000256" key="8">
    <source>
        <dbReference type="ARBA" id="ARBA00022840"/>
    </source>
</evidence>
<dbReference type="GO" id="GO:0005886">
    <property type="term" value="C:plasma membrane"/>
    <property type="evidence" value="ECO:0007669"/>
    <property type="project" value="UniProtKB-SubCell"/>
</dbReference>
<dbReference type="GO" id="GO:0016887">
    <property type="term" value="F:ATP hydrolysis activity"/>
    <property type="evidence" value="ECO:0007669"/>
    <property type="project" value="InterPro"/>
</dbReference>
<sequence>MAETLLRLTGVSKRFPGVRALSSVDFDLRAGEVHVLFGENGAGKSTLINVITGILVPEEGRIEIDGQVHADLTPHAAREAGVSAVFQEFSLVASLDVLDNLFLGRELTRFGRVDRKRMAALATQCMRELGFELDLHALVGTLSRAEQQMTEITKAVLQKSRILILDEPTASLTDAEADRLLALVKSLRARGVGIIYVSHRMREIRALADRVTVLRSGSRVGVVEAAAVSEARLVEMMTGRSVDAWPAISHRPGAVRLRVDRLASRDGKLAEMSLVAHAGEIVGIAGLVGCGKEALGRCLFGLAPIARGEVQLDGRAVQPRSPRQMLREKLCYFPADRGAEGLALERSVRENGSMAALDLAAFNRRGVMRPRDEQRRTLAAMERLGLRPLDTEVAVRTLSGGNRQKVMLARGLLRDVDVYVFDEPTVGIDVGAKAEVYRLIAQLVERGACIVLISSDLAEVVHLSHRIYVLHEGRPVAELDAEHRTEANVLEAFFGKRAAPAPRVTGHDTGAEVDAQAAAQTPRNSFTDTFTSRQAS</sequence>
<dbReference type="InterPro" id="IPR003593">
    <property type="entry name" value="AAA+_ATPase"/>
</dbReference>
<accession>A0A7Z2GM03</accession>
<keyword evidence="8 13" id="KW-0067">ATP-binding</keyword>
<proteinExistence type="predicted"/>
<evidence type="ECO:0000256" key="4">
    <source>
        <dbReference type="ARBA" id="ARBA00022519"/>
    </source>
</evidence>
<dbReference type="Gene3D" id="3.40.50.300">
    <property type="entry name" value="P-loop containing nucleotide triphosphate hydrolases"/>
    <property type="match status" value="2"/>
</dbReference>
<feature type="compositionally biased region" description="Polar residues" evidence="11">
    <location>
        <begin position="518"/>
        <end position="536"/>
    </location>
</feature>
<keyword evidence="6" id="KW-0677">Repeat</keyword>
<dbReference type="Pfam" id="PF00005">
    <property type="entry name" value="ABC_tran"/>
    <property type="match status" value="2"/>
</dbReference>
<dbReference type="SUPFAM" id="SSF52540">
    <property type="entry name" value="P-loop containing nucleoside triphosphate hydrolases"/>
    <property type="match status" value="2"/>
</dbReference>
<keyword evidence="3" id="KW-1003">Cell membrane</keyword>
<feature type="region of interest" description="Disordered" evidence="11">
    <location>
        <begin position="514"/>
        <end position="536"/>
    </location>
</feature>
<keyword evidence="10" id="KW-0472">Membrane</keyword>
<dbReference type="KEGG" id="pacs:FAZ98_21350"/>
<dbReference type="InterPro" id="IPR003439">
    <property type="entry name" value="ABC_transporter-like_ATP-bd"/>
</dbReference>
<dbReference type="RefSeq" id="WP_158953534.1">
    <property type="nucleotide sequence ID" value="NZ_CP046914.1"/>
</dbReference>
<evidence type="ECO:0000256" key="1">
    <source>
        <dbReference type="ARBA" id="ARBA00004202"/>
    </source>
</evidence>
<gene>
    <name evidence="13" type="ORF">FAZ98_21350</name>
</gene>
<protein>
    <submittedName>
        <fullName evidence="13">ATP-binding cassette domain-containing protein</fullName>
    </submittedName>
</protein>
<dbReference type="EMBL" id="CP046914">
    <property type="protein sequence ID" value="QGZ64272.1"/>
    <property type="molecule type" value="Genomic_DNA"/>
</dbReference>
<feature type="domain" description="ABC transporter" evidence="12">
    <location>
        <begin position="254"/>
        <end position="497"/>
    </location>
</feature>
<evidence type="ECO:0000256" key="7">
    <source>
        <dbReference type="ARBA" id="ARBA00022741"/>
    </source>
</evidence>
<evidence type="ECO:0000256" key="3">
    <source>
        <dbReference type="ARBA" id="ARBA00022475"/>
    </source>
</evidence>
<evidence type="ECO:0000313" key="13">
    <source>
        <dbReference type="EMBL" id="QGZ64272.1"/>
    </source>
</evidence>
<dbReference type="PANTHER" id="PTHR43790">
    <property type="entry name" value="CARBOHYDRATE TRANSPORT ATP-BINDING PROTEIN MG119-RELATED"/>
    <property type="match status" value="1"/>
</dbReference>
<reference evidence="13 14" key="1">
    <citation type="submission" date="2019-12" db="EMBL/GenBank/DDBJ databases">
        <title>Paraburkholderia acidiphila 7Q-K02 sp. nov and Paraburkholderia acidisoli DHF22 sp. nov., two strains isolated from forest soil.</title>
        <authorList>
            <person name="Gao Z."/>
            <person name="Qiu L."/>
        </authorList>
    </citation>
    <scope>NUCLEOTIDE SEQUENCE [LARGE SCALE GENOMIC DNA]</scope>
    <source>
        <strain evidence="13 14">DHF22</strain>
    </source>
</reference>
<organism evidence="13 14">
    <name type="scientific">Paraburkholderia acidisoli</name>
    <dbReference type="NCBI Taxonomy" id="2571748"/>
    <lineage>
        <taxon>Bacteria</taxon>
        <taxon>Pseudomonadati</taxon>
        <taxon>Pseudomonadota</taxon>
        <taxon>Betaproteobacteria</taxon>
        <taxon>Burkholderiales</taxon>
        <taxon>Burkholderiaceae</taxon>
        <taxon>Paraburkholderia</taxon>
    </lineage>
</organism>
<dbReference type="Proteomes" id="UP000433577">
    <property type="component" value="Chromosome 2"/>
</dbReference>
<name>A0A7Z2GM03_9BURK</name>
<keyword evidence="9" id="KW-1278">Translocase</keyword>
<keyword evidence="4" id="KW-0997">Cell inner membrane</keyword>
<evidence type="ECO:0000313" key="14">
    <source>
        <dbReference type="Proteomes" id="UP000433577"/>
    </source>
</evidence>
<evidence type="ECO:0000256" key="2">
    <source>
        <dbReference type="ARBA" id="ARBA00022448"/>
    </source>
</evidence>
<dbReference type="PROSITE" id="PS00211">
    <property type="entry name" value="ABC_TRANSPORTER_1"/>
    <property type="match status" value="1"/>
</dbReference>
<dbReference type="AlphaFoldDB" id="A0A7Z2GM03"/>
<dbReference type="InterPro" id="IPR027417">
    <property type="entry name" value="P-loop_NTPase"/>
</dbReference>
<evidence type="ECO:0000256" key="11">
    <source>
        <dbReference type="SAM" id="MobiDB-lite"/>
    </source>
</evidence>
<evidence type="ECO:0000259" key="12">
    <source>
        <dbReference type="PROSITE" id="PS50893"/>
    </source>
</evidence>
<evidence type="ECO:0000256" key="10">
    <source>
        <dbReference type="ARBA" id="ARBA00023136"/>
    </source>
</evidence>
<evidence type="ECO:0000256" key="5">
    <source>
        <dbReference type="ARBA" id="ARBA00022597"/>
    </source>
</evidence>
<dbReference type="GO" id="GO:0005524">
    <property type="term" value="F:ATP binding"/>
    <property type="evidence" value="ECO:0007669"/>
    <property type="project" value="UniProtKB-KW"/>
</dbReference>
<dbReference type="PANTHER" id="PTHR43790:SF9">
    <property type="entry name" value="GALACTOFURANOSE TRANSPORTER ATP-BINDING PROTEIN YTFR"/>
    <property type="match status" value="1"/>
</dbReference>
<keyword evidence="5" id="KW-0762">Sugar transport</keyword>
<evidence type="ECO:0000256" key="9">
    <source>
        <dbReference type="ARBA" id="ARBA00022967"/>
    </source>
</evidence>
<dbReference type="OrthoDB" id="9776369at2"/>
<feature type="domain" description="ABC transporter" evidence="12">
    <location>
        <begin position="6"/>
        <end position="241"/>
    </location>
</feature>
<dbReference type="SMART" id="SM00382">
    <property type="entry name" value="AAA"/>
    <property type="match status" value="2"/>
</dbReference>